<dbReference type="SUPFAM" id="SSF53167">
    <property type="entry name" value="Purine and uridine phosphorylases"/>
    <property type="match status" value="1"/>
</dbReference>
<dbReference type="EMBL" id="CALNXK010000117">
    <property type="protein sequence ID" value="CAH3160544.1"/>
    <property type="molecule type" value="Genomic_DNA"/>
</dbReference>
<dbReference type="Gene3D" id="3.40.50.1580">
    <property type="entry name" value="Nucleoside phosphorylase domain"/>
    <property type="match status" value="1"/>
</dbReference>
<evidence type="ECO:0000313" key="4">
    <source>
        <dbReference type="Proteomes" id="UP001159405"/>
    </source>
</evidence>
<sequence length="267" mass="28672">MGDGMKLNIAIMKCCKGSSVLVVKNAVKVLGPRAVFAVGSCSGLDCKNVKVGDVVVLDKLITYGPSKVTENGIEELGVKVPLKPRLSKLTTAAGDGWKPPLKDTEALEVKIHRGAFLSGQEVVDSPERCRALIKRFRGAVAIEGEGEGVYAAAHDLDIEWIVIKGISNFADGRKIKGSWRTFASLMAASLTAHILSDTIVFHDFPHYGRSSKEKNGEDNSGMKSCNQVRQQESDTQPSLGGVIYDALRQICKMEAKGNAGKTDPSLN</sequence>
<dbReference type="PANTHER" id="PTHR46832:SF1">
    <property type="entry name" value="5'-METHYLTHIOADENOSINE_S-ADENOSYLHOMOCYSTEINE NUCLEOSIDASE"/>
    <property type="match status" value="1"/>
</dbReference>
<feature type="non-terminal residue" evidence="3">
    <location>
        <position position="267"/>
    </location>
</feature>
<organism evidence="3 4">
    <name type="scientific">Porites lobata</name>
    <dbReference type="NCBI Taxonomy" id="104759"/>
    <lineage>
        <taxon>Eukaryota</taxon>
        <taxon>Metazoa</taxon>
        <taxon>Cnidaria</taxon>
        <taxon>Anthozoa</taxon>
        <taxon>Hexacorallia</taxon>
        <taxon>Scleractinia</taxon>
        <taxon>Fungiina</taxon>
        <taxon>Poritidae</taxon>
        <taxon>Porites</taxon>
    </lineage>
</organism>
<feature type="region of interest" description="Disordered" evidence="1">
    <location>
        <begin position="210"/>
        <end position="237"/>
    </location>
</feature>
<dbReference type="PANTHER" id="PTHR46832">
    <property type="entry name" value="5'-METHYLTHIOADENOSINE/S-ADENOSYLHOMOCYSTEINE NUCLEOSIDASE"/>
    <property type="match status" value="1"/>
</dbReference>
<feature type="compositionally biased region" description="Polar residues" evidence="1">
    <location>
        <begin position="221"/>
        <end position="237"/>
    </location>
</feature>
<feature type="domain" description="Nucleoside phosphorylase" evidence="2">
    <location>
        <begin position="21"/>
        <end position="182"/>
    </location>
</feature>
<evidence type="ECO:0000256" key="1">
    <source>
        <dbReference type="SAM" id="MobiDB-lite"/>
    </source>
</evidence>
<keyword evidence="4" id="KW-1185">Reference proteome</keyword>
<dbReference type="Proteomes" id="UP001159405">
    <property type="component" value="Unassembled WGS sequence"/>
</dbReference>
<reference evidence="3 4" key="1">
    <citation type="submission" date="2022-05" db="EMBL/GenBank/DDBJ databases">
        <authorList>
            <consortium name="Genoscope - CEA"/>
            <person name="William W."/>
        </authorList>
    </citation>
    <scope>NUCLEOTIDE SEQUENCE [LARGE SCALE GENOMIC DNA]</scope>
</reference>
<evidence type="ECO:0000313" key="3">
    <source>
        <dbReference type="EMBL" id="CAH3160544.1"/>
    </source>
</evidence>
<dbReference type="InterPro" id="IPR000845">
    <property type="entry name" value="Nucleoside_phosphorylase_d"/>
</dbReference>
<protein>
    <recommendedName>
        <fullName evidence="2">Nucleoside phosphorylase domain-containing protein</fullName>
    </recommendedName>
</protein>
<proteinExistence type="predicted"/>
<gene>
    <name evidence="3" type="ORF">PLOB_00004090</name>
</gene>
<dbReference type="Pfam" id="PF01048">
    <property type="entry name" value="PNP_UDP_1"/>
    <property type="match status" value="1"/>
</dbReference>
<name>A0ABN8QF15_9CNID</name>
<evidence type="ECO:0000259" key="2">
    <source>
        <dbReference type="Pfam" id="PF01048"/>
    </source>
</evidence>
<comment type="caution">
    <text evidence="3">The sequence shown here is derived from an EMBL/GenBank/DDBJ whole genome shotgun (WGS) entry which is preliminary data.</text>
</comment>
<accession>A0ABN8QF15</accession>
<dbReference type="InterPro" id="IPR035994">
    <property type="entry name" value="Nucleoside_phosphorylase_sf"/>
</dbReference>